<protein>
    <submittedName>
        <fullName evidence="2">Glucan phosphoethanolaminetransferase (Alkaline phosphatase superfamily)</fullName>
    </submittedName>
</protein>
<keyword evidence="1" id="KW-0472">Membrane</keyword>
<dbReference type="Proteomes" id="UP001235712">
    <property type="component" value="Unassembled WGS sequence"/>
</dbReference>
<dbReference type="RefSeq" id="WP_307238409.1">
    <property type="nucleotide sequence ID" value="NZ_JAUSQZ010000001.1"/>
</dbReference>
<keyword evidence="3" id="KW-1185">Reference proteome</keyword>
<sequence length="53" mass="5638">MDIMLVLALLGVLFVVAVALSVLRKLLLALLLFAVLVVAGVSVALDHFDVIHL</sequence>
<proteinExistence type="predicted"/>
<evidence type="ECO:0000313" key="2">
    <source>
        <dbReference type="EMBL" id="MDP9825038.1"/>
    </source>
</evidence>
<name>A0ABT9NX81_9ACTN</name>
<keyword evidence="1" id="KW-1133">Transmembrane helix</keyword>
<reference evidence="2 3" key="1">
    <citation type="submission" date="2023-07" db="EMBL/GenBank/DDBJ databases">
        <title>Sequencing the genomes of 1000 actinobacteria strains.</title>
        <authorList>
            <person name="Klenk H.-P."/>
        </authorList>
    </citation>
    <scope>NUCLEOTIDE SEQUENCE [LARGE SCALE GENOMIC DNA]</scope>
    <source>
        <strain evidence="2 3">DSM 44388</strain>
    </source>
</reference>
<evidence type="ECO:0000313" key="3">
    <source>
        <dbReference type="Proteomes" id="UP001235712"/>
    </source>
</evidence>
<gene>
    <name evidence="2" type="ORF">J2S57_000787</name>
</gene>
<evidence type="ECO:0000256" key="1">
    <source>
        <dbReference type="SAM" id="Phobius"/>
    </source>
</evidence>
<organism evidence="2 3">
    <name type="scientific">Kineosporia succinea</name>
    <dbReference type="NCBI Taxonomy" id="84632"/>
    <lineage>
        <taxon>Bacteria</taxon>
        <taxon>Bacillati</taxon>
        <taxon>Actinomycetota</taxon>
        <taxon>Actinomycetes</taxon>
        <taxon>Kineosporiales</taxon>
        <taxon>Kineosporiaceae</taxon>
        <taxon>Kineosporia</taxon>
    </lineage>
</organism>
<comment type="caution">
    <text evidence="2">The sequence shown here is derived from an EMBL/GenBank/DDBJ whole genome shotgun (WGS) entry which is preliminary data.</text>
</comment>
<dbReference type="EMBL" id="JAUSQZ010000001">
    <property type="protein sequence ID" value="MDP9825038.1"/>
    <property type="molecule type" value="Genomic_DNA"/>
</dbReference>
<feature type="transmembrane region" description="Helical" evidence="1">
    <location>
        <begin position="29"/>
        <end position="48"/>
    </location>
</feature>
<accession>A0ABT9NX81</accession>
<keyword evidence="1" id="KW-0812">Transmembrane</keyword>